<dbReference type="EMBL" id="MSFL01000007">
    <property type="protein sequence ID" value="PWY86957.1"/>
    <property type="molecule type" value="Genomic_DNA"/>
</dbReference>
<feature type="region of interest" description="Disordered" evidence="1">
    <location>
        <begin position="87"/>
        <end position="123"/>
    </location>
</feature>
<keyword evidence="4" id="KW-1185">Reference proteome</keyword>
<feature type="chain" id="PRO_5016395850" evidence="2">
    <location>
        <begin position="22"/>
        <end position="123"/>
    </location>
</feature>
<gene>
    <name evidence="3" type="ORF">BO70DRAFT_214582</name>
</gene>
<organism evidence="3 4">
    <name type="scientific">Aspergillus heteromorphus CBS 117.55</name>
    <dbReference type="NCBI Taxonomy" id="1448321"/>
    <lineage>
        <taxon>Eukaryota</taxon>
        <taxon>Fungi</taxon>
        <taxon>Dikarya</taxon>
        <taxon>Ascomycota</taxon>
        <taxon>Pezizomycotina</taxon>
        <taxon>Eurotiomycetes</taxon>
        <taxon>Eurotiomycetidae</taxon>
        <taxon>Eurotiales</taxon>
        <taxon>Aspergillaceae</taxon>
        <taxon>Aspergillus</taxon>
        <taxon>Aspergillus subgen. Circumdati</taxon>
    </lineage>
</organism>
<dbReference type="AlphaFoldDB" id="A0A317WPC1"/>
<evidence type="ECO:0000256" key="1">
    <source>
        <dbReference type="SAM" id="MobiDB-lite"/>
    </source>
</evidence>
<protein>
    <submittedName>
        <fullName evidence="3">Uncharacterized protein</fullName>
    </submittedName>
</protein>
<evidence type="ECO:0000256" key="2">
    <source>
        <dbReference type="SAM" id="SignalP"/>
    </source>
</evidence>
<reference evidence="3 4" key="1">
    <citation type="submission" date="2016-12" db="EMBL/GenBank/DDBJ databases">
        <title>The genomes of Aspergillus section Nigri reveals drivers in fungal speciation.</title>
        <authorList>
            <consortium name="DOE Joint Genome Institute"/>
            <person name="Vesth T.C."/>
            <person name="Nybo J."/>
            <person name="Theobald S."/>
            <person name="Brandl J."/>
            <person name="Frisvad J.C."/>
            <person name="Nielsen K.F."/>
            <person name="Lyhne E.K."/>
            <person name="Kogle M.E."/>
            <person name="Kuo A."/>
            <person name="Riley R."/>
            <person name="Clum A."/>
            <person name="Nolan M."/>
            <person name="Lipzen A."/>
            <person name="Salamov A."/>
            <person name="Henrissat B."/>
            <person name="Wiebenga A."/>
            <person name="De Vries R.P."/>
            <person name="Grigoriev I.V."/>
            <person name="Mortensen U.H."/>
            <person name="Andersen M.R."/>
            <person name="Baker S.E."/>
        </authorList>
    </citation>
    <scope>NUCLEOTIDE SEQUENCE [LARGE SCALE GENOMIC DNA]</scope>
    <source>
        <strain evidence="3 4">CBS 117.55</strain>
    </source>
</reference>
<feature type="compositionally biased region" description="Low complexity" evidence="1">
    <location>
        <begin position="100"/>
        <end position="123"/>
    </location>
</feature>
<evidence type="ECO:0000313" key="4">
    <source>
        <dbReference type="Proteomes" id="UP000247233"/>
    </source>
</evidence>
<name>A0A317WPC1_9EURO</name>
<sequence>MLCPCCNFFHLHFCNFTIAHALDPPIPPSPHPRLSWSWLALFLPPTRTDGTSSASDLSCVQYRSTGVSTGGPPDTLLVSFSPARPLSRNLLPPPPPQTRPFPSTASEPPLSVLSPPSLLDDSC</sequence>
<keyword evidence="2" id="KW-0732">Signal</keyword>
<evidence type="ECO:0000313" key="3">
    <source>
        <dbReference type="EMBL" id="PWY86957.1"/>
    </source>
</evidence>
<proteinExistence type="predicted"/>
<dbReference type="RefSeq" id="XP_025401189.1">
    <property type="nucleotide sequence ID" value="XM_025538672.1"/>
</dbReference>
<dbReference type="GeneID" id="37060909"/>
<dbReference type="VEuPathDB" id="FungiDB:BO70DRAFT_214582"/>
<accession>A0A317WPC1</accession>
<feature type="signal peptide" evidence="2">
    <location>
        <begin position="1"/>
        <end position="21"/>
    </location>
</feature>
<comment type="caution">
    <text evidence="3">The sequence shown here is derived from an EMBL/GenBank/DDBJ whole genome shotgun (WGS) entry which is preliminary data.</text>
</comment>
<dbReference type="Proteomes" id="UP000247233">
    <property type="component" value="Unassembled WGS sequence"/>
</dbReference>